<dbReference type="Gene3D" id="3.40.50.720">
    <property type="entry name" value="NAD(P)-binding Rossmann-like Domain"/>
    <property type="match status" value="1"/>
</dbReference>
<dbReference type="EMBL" id="CP007129">
    <property type="protein sequence ID" value="AHG92372.1"/>
    <property type="molecule type" value="Genomic_DNA"/>
</dbReference>
<evidence type="ECO:0000313" key="3">
    <source>
        <dbReference type="Proteomes" id="UP000019151"/>
    </source>
</evidence>
<proteinExistence type="predicted"/>
<dbReference type="PANTHER" id="PTHR48079">
    <property type="entry name" value="PROTEIN YEEZ"/>
    <property type="match status" value="1"/>
</dbReference>
<gene>
    <name evidence="2" type="ORF">J421_4837</name>
</gene>
<dbReference type="GO" id="GO:0004029">
    <property type="term" value="F:aldehyde dehydrogenase (NAD+) activity"/>
    <property type="evidence" value="ECO:0007669"/>
    <property type="project" value="TreeGrafter"/>
</dbReference>
<accession>W0RPF5</accession>
<dbReference type="RefSeq" id="WP_025413716.1">
    <property type="nucleotide sequence ID" value="NZ_CP007129.1"/>
</dbReference>
<evidence type="ECO:0000313" key="2">
    <source>
        <dbReference type="EMBL" id="AHG92372.1"/>
    </source>
</evidence>
<dbReference type="InterPro" id="IPR036291">
    <property type="entry name" value="NAD(P)-bd_dom_sf"/>
</dbReference>
<dbReference type="InterPro" id="IPR051783">
    <property type="entry name" value="NAD(P)-dependent_oxidoreduct"/>
</dbReference>
<keyword evidence="3" id="KW-1185">Reference proteome</keyword>
<dbReference type="Proteomes" id="UP000019151">
    <property type="component" value="Plasmid 1"/>
</dbReference>
<feature type="domain" description="NAD-dependent epimerase/dehydratase" evidence="1">
    <location>
        <begin position="7"/>
        <end position="208"/>
    </location>
</feature>
<organism evidence="2 3">
    <name type="scientific">Gemmatirosa kalamazoonensis</name>
    <dbReference type="NCBI Taxonomy" id="861299"/>
    <lineage>
        <taxon>Bacteria</taxon>
        <taxon>Pseudomonadati</taxon>
        <taxon>Gemmatimonadota</taxon>
        <taxon>Gemmatimonadia</taxon>
        <taxon>Gemmatimonadales</taxon>
        <taxon>Gemmatimonadaceae</taxon>
        <taxon>Gemmatirosa</taxon>
    </lineage>
</organism>
<dbReference type="AlphaFoldDB" id="W0RPF5"/>
<keyword evidence="2" id="KW-0614">Plasmid</keyword>
<dbReference type="Pfam" id="PF01370">
    <property type="entry name" value="Epimerase"/>
    <property type="match status" value="1"/>
</dbReference>
<reference evidence="2 3" key="1">
    <citation type="journal article" date="2014" name="Genome Announc.">
        <title>Genome Sequence and Methylome of Soil Bacterium Gemmatirosa kalamazoonensis KBS708T, a Member of the Rarely Cultivated Gemmatimonadetes Phylum.</title>
        <authorList>
            <person name="Debruyn J.M."/>
            <person name="Radosevich M."/>
            <person name="Wommack K.E."/>
            <person name="Polson S.W."/>
            <person name="Hauser L.J."/>
            <person name="Fawaz M.N."/>
            <person name="Korlach J."/>
            <person name="Tsai Y.C."/>
        </authorList>
    </citation>
    <scope>NUCLEOTIDE SEQUENCE [LARGE SCALE GENOMIC DNA]</scope>
    <source>
        <strain evidence="2 3">KBS708</strain>
        <plasmid evidence="3">Plasmid 1</plasmid>
    </source>
</reference>
<dbReference type="SUPFAM" id="SSF51735">
    <property type="entry name" value="NAD(P)-binding Rossmann-fold domains"/>
    <property type="match status" value="1"/>
</dbReference>
<dbReference type="KEGG" id="gba:J421_4837"/>
<dbReference type="InterPro" id="IPR001509">
    <property type="entry name" value="Epimerase_deHydtase"/>
</dbReference>
<dbReference type="PATRIC" id="fig|861299.3.peg.4890"/>
<dbReference type="PANTHER" id="PTHR48079:SF6">
    <property type="entry name" value="NAD(P)-BINDING DOMAIN-CONTAINING PROTEIN-RELATED"/>
    <property type="match status" value="1"/>
</dbReference>
<dbReference type="OrthoDB" id="9780595at2"/>
<name>W0RPF5_9BACT</name>
<dbReference type="HOGENOM" id="CLU_1288187_0_0_0"/>
<protein>
    <submittedName>
        <fullName evidence="2">NAD-dependent epimerase/dehydratase</fullName>
    </submittedName>
</protein>
<geneLocation type="plasmid" evidence="2 3">
    <name>1</name>
</geneLocation>
<dbReference type="GO" id="GO:0005737">
    <property type="term" value="C:cytoplasm"/>
    <property type="evidence" value="ECO:0007669"/>
    <property type="project" value="TreeGrafter"/>
</dbReference>
<dbReference type="InParanoid" id="W0RPF5"/>
<sequence>MRHRHHVFVTGATGYLGGALLGALAARGHTVRALVRPGSERRLPSGVPYVLGDALDPASYASGVAPADTLVHLVGVPHPSPAKALEFERVDRASGLAAIAAARAAGVRHLVYVSVAQPAPVMRAYVAVRAAVEAAIRDAHAAGDLDATILRPWYVLGPGHRWPHLLRPVYAVLRRIPSTRDGATRLGLVTRAEMVAALVRAVEAPALGVRVVDVPGIRGVKGNAA</sequence>
<evidence type="ECO:0000259" key="1">
    <source>
        <dbReference type="Pfam" id="PF01370"/>
    </source>
</evidence>